<proteinExistence type="predicted"/>
<reference evidence="3 4" key="1">
    <citation type="submission" date="2024-06" db="EMBL/GenBank/DDBJ databases">
        <title>The Natural Products Discovery Center: Release of the First 8490 Sequenced Strains for Exploring Actinobacteria Biosynthetic Diversity.</title>
        <authorList>
            <person name="Kalkreuter E."/>
            <person name="Kautsar S.A."/>
            <person name="Yang D."/>
            <person name="Bader C.D."/>
            <person name="Teijaro C.N."/>
            <person name="Fluegel L."/>
            <person name="Davis C.M."/>
            <person name="Simpson J.R."/>
            <person name="Lauterbach L."/>
            <person name="Steele A.D."/>
            <person name="Gui C."/>
            <person name="Meng S."/>
            <person name="Li G."/>
            <person name="Viehrig K."/>
            <person name="Ye F."/>
            <person name="Su P."/>
            <person name="Kiefer A.F."/>
            <person name="Nichols A."/>
            <person name="Cepeda A.J."/>
            <person name="Yan W."/>
            <person name="Fan B."/>
            <person name="Jiang Y."/>
            <person name="Adhikari A."/>
            <person name="Zheng C.-J."/>
            <person name="Schuster L."/>
            <person name="Cowan T.M."/>
            <person name="Smanski M.J."/>
            <person name="Chevrette M.G."/>
            <person name="De Carvalho L.P.S."/>
            <person name="Shen B."/>
        </authorList>
    </citation>
    <scope>NUCLEOTIDE SEQUENCE [LARGE SCALE GENOMIC DNA]</scope>
    <source>
        <strain evidence="3 4">NPDC048274</strain>
    </source>
</reference>
<evidence type="ECO:0000313" key="3">
    <source>
        <dbReference type="EMBL" id="MEU9352394.1"/>
    </source>
</evidence>
<feature type="transmembrane region" description="Helical" evidence="1">
    <location>
        <begin position="82"/>
        <end position="100"/>
    </location>
</feature>
<dbReference type="Pfam" id="PF04892">
    <property type="entry name" value="VanZ"/>
    <property type="match status" value="1"/>
</dbReference>
<name>A0ABV3E782_9ACTN</name>
<dbReference type="InterPro" id="IPR006976">
    <property type="entry name" value="VanZ-like"/>
</dbReference>
<feature type="transmembrane region" description="Helical" evidence="1">
    <location>
        <begin position="168"/>
        <end position="188"/>
    </location>
</feature>
<feature type="transmembrane region" description="Helical" evidence="1">
    <location>
        <begin position="107"/>
        <end position="124"/>
    </location>
</feature>
<gene>
    <name evidence="3" type="ORF">AB0D65_15570</name>
</gene>
<feature type="transmembrane region" description="Helical" evidence="1">
    <location>
        <begin position="12"/>
        <end position="31"/>
    </location>
</feature>
<dbReference type="Proteomes" id="UP001551582">
    <property type="component" value="Unassembled WGS sequence"/>
</dbReference>
<accession>A0ABV3E782</accession>
<keyword evidence="1" id="KW-0472">Membrane</keyword>
<sequence length="468" mass="50078">MFSAIFQNHVGYLVACTLTALILGGAAWALARRLGNAHALWWSGLAFTVTGVLGVTFMGAGSASGVCVLNHQFAEPFHTTQGLWNLAMMVPVGALALLAVRRPLPALVGVITLPLAIEFTQATVDGLGRVCDSSDAEMNIIGGLVGLAITATVLTVRESLLWQGGVKGALIASVALLLLGSGVAHPMLAFTNVDGSGLSAAGTDQKRAVEAAVREAFGDRYTIGQLYEQPCLDTSCKNVIFNLHIRGEKGKSQLFGNGSLSWPDKKHLNVLLEDSDRPTAMGYPVKGTKAPTSAREAHEIAQAYARRQYPWAKNATVQETDPVGEKASLGWMTNWRWTHNDVLMPRMLDVQIDRAGRVSQIDVTLGPTRTDLPKAKLDARQAEKAVNKAVTAQLQANGSTDAEFQTEAVTVKADDLDGKWKPYWLVNVTSPHAGQTDDAQAPAPVETYRVNALTGQVYDAGWVPIKTS</sequence>
<dbReference type="RefSeq" id="WP_359980538.1">
    <property type="nucleotide sequence ID" value="NZ_JBEZLS010000010.1"/>
</dbReference>
<feature type="transmembrane region" description="Helical" evidence="1">
    <location>
        <begin position="136"/>
        <end position="156"/>
    </location>
</feature>
<comment type="caution">
    <text evidence="3">The sequence shown here is derived from an EMBL/GenBank/DDBJ whole genome shotgun (WGS) entry which is preliminary data.</text>
</comment>
<dbReference type="EMBL" id="JBEZLS010000010">
    <property type="protein sequence ID" value="MEU9352394.1"/>
    <property type="molecule type" value="Genomic_DNA"/>
</dbReference>
<protein>
    <submittedName>
        <fullName evidence="3">VanZ family protein</fullName>
    </submittedName>
</protein>
<evidence type="ECO:0000313" key="4">
    <source>
        <dbReference type="Proteomes" id="UP001551582"/>
    </source>
</evidence>
<keyword evidence="1" id="KW-0812">Transmembrane</keyword>
<organism evidence="3 4">
    <name type="scientific">Streptomyces griseoloalbus</name>
    <dbReference type="NCBI Taxonomy" id="67303"/>
    <lineage>
        <taxon>Bacteria</taxon>
        <taxon>Bacillati</taxon>
        <taxon>Actinomycetota</taxon>
        <taxon>Actinomycetes</taxon>
        <taxon>Kitasatosporales</taxon>
        <taxon>Streptomycetaceae</taxon>
        <taxon>Streptomyces</taxon>
    </lineage>
</organism>
<keyword evidence="4" id="KW-1185">Reference proteome</keyword>
<evidence type="ECO:0000259" key="2">
    <source>
        <dbReference type="Pfam" id="PF04892"/>
    </source>
</evidence>
<feature type="transmembrane region" description="Helical" evidence="1">
    <location>
        <begin position="40"/>
        <end position="62"/>
    </location>
</feature>
<feature type="domain" description="VanZ-like" evidence="2">
    <location>
        <begin position="80"/>
        <end position="151"/>
    </location>
</feature>
<evidence type="ECO:0000256" key="1">
    <source>
        <dbReference type="SAM" id="Phobius"/>
    </source>
</evidence>
<keyword evidence="1" id="KW-1133">Transmembrane helix</keyword>